<dbReference type="Pfam" id="PF13560">
    <property type="entry name" value="HTH_31"/>
    <property type="match status" value="1"/>
</dbReference>
<evidence type="ECO:0000313" key="3">
    <source>
        <dbReference type="Proteomes" id="UP000326907"/>
    </source>
</evidence>
<dbReference type="GO" id="GO:0003677">
    <property type="term" value="F:DNA binding"/>
    <property type="evidence" value="ECO:0007669"/>
    <property type="project" value="InterPro"/>
</dbReference>
<name>A0A5N5ELS6_9ACTN</name>
<proteinExistence type="predicted"/>
<dbReference type="Gene3D" id="1.10.260.40">
    <property type="entry name" value="lambda repressor-like DNA-binding domains"/>
    <property type="match status" value="1"/>
</dbReference>
<dbReference type="EMBL" id="VYUA01000011">
    <property type="protein sequence ID" value="KAB2591697.1"/>
    <property type="molecule type" value="Genomic_DNA"/>
</dbReference>
<dbReference type="InterPro" id="IPR043917">
    <property type="entry name" value="DUF5753"/>
</dbReference>
<dbReference type="Pfam" id="PF19054">
    <property type="entry name" value="DUF5753"/>
    <property type="match status" value="1"/>
</dbReference>
<dbReference type="RefSeq" id="WP_151510686.1">
    <property type="nucleotide sequence ID" value="NZ_VYUA01000011.1"/>
</dbReference>
<protein>
    <submittedName>
        <fullName evidence="2">Helix-turn-helix transcriptional regulator</fullName>
    </submittedName>
</protein>
<dbReference type="SUPFAM" id="SSF47413">
    <property type="entry name" value="lambda repressor-like DNA-binding domains"/>
    <property type="match status" value="1"/>
</dbReference>
<comment type="caution">
    <text evidence="2">The sequence shown here is derived from an EMBL/GenBank/DDBJ whole genome shotgun (WGS) entry which is preliminary data.</text>
</comment>
<organism evidence="2 3">
    <name type="scientific">Streptomyces arboris</name>
    <dbReference type="NCBI Taxonomy" id="2600619"/>
    <lineage>
        <taxon>Bacteria</taxon>
        <taxon>Bacillati</taxon>
        <taxon>Actinomycetota</taxon>
        <taxon>Actinomycetes</taxon>
        <taxon>Kitasatosporales</taxon>
        <taxon>Streptomycetaceae</taxon>
        <taxon>Streptomyces</taxon>
    </lineage>
</organism>
<dbReference type="AlphaFoldDB" id="A0A5N5ELS6"/>
<dbReference type="InterPro" id="IPR010982">
    <property type="entry name" value="Lambda_DNA-bd_dom_sf"/>
</dbReference>
<evidence type="ECO:0000313" key="2">
    <source>
        <dbReference type="EMBL" id="KAB2591697.1"/>
    </source>
</evidence>
<gene>
    <name evidence="2" type="ORF">F5983_14535</name>
</gene>
<dbReference type="PROSITE" id="PS50943">
    <property type="entry name" value="HTH_CROC1"/>
    <property type="match status" value="1"/>
</dbReference>
<evidence type="ECO:0000259" key="1">
    <source>
        <dbReference type="PROSITE" id="PS50943"/>
    </source>
</evidence>
<accession>A0A5N5ELS6</accession>
<dbReference type="SMART" id="SM00530">
    <property type="entry name" value="HTH_XRE"/>
    <property type="match status" value="1"/>
</dbReference>
<sequence length="267" mass="29279">MSSTYGEWLKSAREAAGLTQQQLATMALMTRSHISHIEAGRRVPSEEDARRLDLALGTGNVLTSFRRGAEDDGVLADYFGAARHLEQQATMIREFALSFLPGILQTEAYARAVLGMAFPPLSPTECDKAVVARLKRAKIFEGAKPPVVWAILDEASLRRPIGGPKVMAEQLDHIIELTEAKLIRTHVLPMSLGFHSLLESMLTLMWFDDQPPVAYSEGVRVGKLHDSPAVVEALQSRYALALSDSPSRDNSLAEVKATTAKGYREHG</sequence>
<keyword evidence="3" id="KW-1185">Reference proteome</keyword>
<dbReference type="InterPro" id="IPR001387">
    <property type="entry name" value="Cro/C1-type_HTH"/>
</dbReference>
<dbReference type="CDD" id="cd00093">
    <property type="entry name" value="HTH_XRE"/>
    <property type="match status" value="1"/>
</dbReference>
<dbReference type="Proteomes" id="UP000326907">
    <property type="component" value="Unassembled WGS sequence"/>
</dbReference>
<feature type="domain" description="HTH cro/C1-type" evidence="1">
    <location>
        <begin position="9"/>
        <end position="62"/>
    </location>
</feature>
<reference evidence="2 3" key="1">
    <citation type="submission" date="2019-09" db="EMBL/GenBank/DDBJ databases">
        <authorList>
            <person name="Liu P."/>
        </authorList>
    </citation>
    <scope>NUCLEOTIDE SEQUENCE [LARGE SCALE GENOMIC DNA]</scope>
    <source>
        <strain evidence="2 3">TRM68085</strain>
    </source>
</reference>